<keyword evidence="9" id="KW-1185">Reference proteome</keyword>
<comment type="subcellular location">
    <subcellularLocation>
        <location evidence="2 7">Cytoplasm</location>
    </subcellularLocation>
</comment>
<proteinExistence type="inferred from homology"/>
<dbReference type="EC" id="5.2.1.8" evidence="7"/>
<keyword evidence="5 7" id="KW-0697">Rotamase</keyword>
<name>A0A1J4MDR4_9CRYT</name>
<dbReference type="RefSeq" id="XP_067066532.1">
    <property type="nucleotide sequence ID" value="XM_067212809.1"/>
</dbReference>
<organism evidence="8 9">
    <name type="scientific">Cryptosporidium andersoni</name>
    <dbReference type="NCBI Taxonomy" id="117008"/>
    <lineage>
        <taxon>Eukaryota</taxon>
        <taxon>Sar</taxon>
        <taxon>Alveolata</taxon>
        <taxon>Apicomplexa</taxon>
        <taxon>Conoidasida</taxon>
        <taxon>Coccidia</taxon>
        <taxon>Eucoccidiorida</taxon>
        <taxon>Eimeriorina</taxon>
        <taxon>Cryptosporidiidae</taxon>
        <taxon>Cryptosporidium</taxon>
    </lineage>
</organism>
<evidence type="ECO:0000256" key="4">
    <source>
        <dbReference type="ARBA" id="ARBA00022490"/>
    </source>
</evidence>
<dbReference type="GO" id="GO:0003755">
    <property type="term" value="F:peptidyl-prolyl cis-trans isomerase activity"/>
    <property type="evidence" value="ECO:0007669"/>
    <property type="project" value="UniProtKB-KW"/>
</dbReference>
<dbReference type="InterPro" id="IPR004327">
    <property type="entry name" value="Phstyr_phstse_ac"/>
</dbReference>
<dbReference type="OrthoDB" id="16120at2759"/>
<evidence type="ECO:0000313" key="9">
    <source>
        <dbReference type="Proteomes" id="UP000186804"/>
    </source>
</evidence>
<dbReference type="Gene3D" id="1.20.120.1150">
    <property type="match status" value="1"/>
</dbReference>
<dbReference type="PANTHER" id="PTHR10012">
    <property type="entry name" value="SERINE/THREONINE-PROTEIN PHOSPHATASE 2A REGULATORY SUBUNIT B"/>
    <property type="match status" value="1"/>
</dbReference>
<accession>A0A1J4MDR4</accession>
<dbReference type="InterPro" id="IPR043170">
    <property type="entry name" value="PTPA_C_lid"/>
</dbReference>
<dbReference type="PIRSF" id="PIRSF016325">
    <property type="entry name" value="Phstyr_phstse_ac"/>
    <property type="match status" value="1"/>
</dbReference>
<keyword evidence="6 7" id="KW-0413">Isomerase</keyword>
<dbReference type="Pfam" id="PF03095">
    <property type="entry name" value="PTPA"/>
    <property type="match status" value="1"/>
</dbReference>
<evidence type="ECO:0000256" key="5">
    <source>
        <dbReference type="ARBA" id="ARBA00023110"/>
    </source>
</evidence>
<dbReference type="Proteomes" id="UP000186804">
    <property type="component" value="Unassembled WGS sequence"/>
</dbReference>
<keyword evidence="4 7" id="KW-0963">Cytoplasm</keyword>
<dbReference type="VEuPathDB" id="CryptoDB:cand_025800"/>
<dbReference type="GO" id="GO:0007052">
    <property type="term" value="P:mitotic spindle organization"/>
    <property type="evidence" value="ECO:0007669"/>
    <property type="project" value="TreeGrafter"/>
</dbReference>
<comment type="similarity">
    <text evidence="3 7">Belongs to the PTPA-type PPIase family.</text>
</comment>
<reference evidence="8 9" key="1">
    <citation type="submission" date="2016-10" db="EMBL/GenBank/DDBJ databases">
        <title>Reductive evolution of mitochondrial metabolism and differential evolution of invasion-related proteins in Cryptosporidium.</title>
        <authorList>
            <person name="Liu S."/>
            <person name="Roellig D.M."/>
            <person name="Guo Y."/>
            <person name="Li N."/>
            <person name="Frace M.A."/>
            <person name="Tang K."/>
            <person name="Zhang L."/>
            <person name="Feng Y."/>
            <person name="Xiao L."/>
        </authorList>
    </citation>
    <scope>NUCLEOTIDE SEQUENCE [LARGE SCALE GENOMIC DNA]</scope>
    <source>
        <strain evidence="8">30847</strain>
    </source>
</reference>
<evidence type="ECO:0000256" key="2">
    <source>
        <dbReference type="ARBA" id="ARBA00004496"/>
    </source>
</evidence>
<dbReference type="GO" id="GO:0000159">
    <property type="term" value="C:protein phosphatase type 2A complex"/>
    <property type="evidence" value="ECO:0007669"/>
    <property type="project" value="TreeGrafter"/>
</dbReference>
<dbReference type="AlphaFoldDB" id="A0A1J4MDR4"/>
<protein>
    <recommendedName>
        <fullName evidence="7">Serine/threonine-protein phosphatase 2A activator</fullName>
        <ecNumber evidence="7">5.2.1.8</ecNumber>
    </recommendedName>
    <alternativeName>
        <fullName evidence="7">Phosphotyrosyl phosphatase activator</fullName>
    </alternativeName>
</protein>
<evidence type="ECO:0000256" key="1">
    <source>
        <dbReference type="ARBA" id="ARBA00000971"/>
    </source>
</evidence>
<sequence>MQTSESIVRCEKRILTTQDLEFFLRSRIYAEIVKFIEDLSKSIVSKELVNYKDVRDKDKNHNKVIYGILDLLDFCEILIDETPPIQQPMRFGNKAFQMWYDKFKQECPKYLESKVVPEKYHNLVYEVSIYITESFGNRTRVDYGTGHELNFILFLYSLVKLEIIQTDDYSDLVLVVFYRYLLIMRRLQMIYLLEPAGSRGVWGLDDYHFLPFLFGSAQLMNPLNKEKECSDNKSIDKDFILPGMILDSAIISSYSDKYLYLNAIQYILQMKSNVHFGECSPVLYSLTSIPTWNKIYIGMLKMYKAEILNKLPVVQHIVFSNIIKFS</sequence>
<dbReference type="InterPro" id="IPR037218">
    <property type="entry name" value="PTPA_sf"/>
</dbReference>
<dbReference type="CDD" id="cd04087">
    <property type="entry name" value="PTPA"/>
    <property type="match status" value="1"/>
</dbReference>
<evidence type="ECO:0000256" key="7">
    <source>
        <dbReference type="RuleBase" id="RU361210"/>
    </source>
</evidence>
<evidence type="ECO:0000256" key="6">
    <source>
        <dbReference type="ARBA" id="ARBA00023235"/>
    </source>
</evidence>
<evidence type="ECO:0000256" key="3">
    <source>
        <dbReference type="ARBA" id="ARBA00011019"/>
    </source>
</evidence>
<dbReference type="PANTHER" id="PTHR10012:SF0">
    <property type="entry name" value="SERINE_THREONINE-PROTEIN PHOSPHATASE 2A ACTIVATOR"/>
    <property type="match status" value="1"/>
</dbReference>
<dbReference type="EMBL" id="LRBS01000124">
    <property type="protein sequence ID" value="OII71164.1"/>
    <property type="molecule type" value="Genomic_DNA"/>
</dbReference>
<dbReference type="GO" id="GO:0005737">
    <property type="term" value="C:cytoplasm"/>
    <property type="evidence" value="ECO:0007669"/>
    <property type="project" value="UniProtKB-SubCell"/>
</dbReference>
<comment type="function">
    <text evidence="7">PPIases accelerate the folding of proteins. It catalyzes the cis-trans isomerization of proline imidic peptide bonds in oligopeptides.</text>
</comment>
<dbReference type="SUPFAM" id="SSF140984">
    <property type="entry name" value="PTPA-like"/>
    <property type="match status" value="1"/>
</dbReference>
<dbReference type="GeneID" id="92366764"/>
<dbReference type="GO" id="GO:0008160">
    <property type="term" value="F:protein tyrosine phosphatase activator activity"/>
    <property type="evidence" value="ECO:0007669"/>
    <property type="project" value="TreeGrafter"/>
</dbReference>
<comment type="catalytic activity">
    <reaction evidence="1 7">
        <text>[protein]-peptidylproline (omega=180) = [protein]-peptidylproline (omega=0)</text>
        <dbReference type="Rhea" id="RHEA:16237"/>
        <dbReference type="Rhea" id="RHEA-COMP:10747"/>
        <dbReference type="Rhea" id="RHEA-COMP:10748"/>
        <dbReference type="ChEBI" id="CHEBI:83833"/>
        <dbReference type="ChEBI" id="CHEBI:83834"/>
        <dbReference type="EC" id="5.2.1.8"/>
    </reaction>
</comment>
<dbReference type="GO" id="GO:0005634">
    <property type="term" value="C:nucleus"/>
    <property type="evidence" value="ECO:0007669"/>
    <property type="project" value="TreeGrafter"/>
</dbReference>
<gene>
    <name evidence="8" type="ORF">cand_025800</name>
</gene>
<comment type="caution">
    <text evidence="8">The sequence shown here is derived from an EMBL/GenBank/DDBJ whole genome shotgun (WGS) entry which is preliminary data.</text>
</comment>
<evidence type="ECO:0000313" key="8">
    <source>
        <dbReference type="EMBL" id="OII71164.1"/>
    </source>
</evidence>